<evidence type="ECO:0000313" key="2">
    <source>
        <dbReference type="Proteomes" id="UP000428333"/>
    </source>
</evidence>
<dbReference type="InterPro" id="IPR029058">
    <property type="entry name" value="AB_hydrolase_fold"/>
</dbReference>
<proteinExistence type="predicted"/>
<dbReference type="PANTHER" id="PTHR31479">
    <property type="entry name" value="ALPHA/BETA-HYDROLASES SUPERFAMILY PROTEIN"/>
    <property type="match status" value="1"/>
</dbReference>
<accession>A0A6A4LZY4</accession>
<dbReference type="Gene3D" id="3.40.50.1820">
    <property type="entry name" value="alpha/beta hydrolase"/>
    <property type="match status" value="1"/>
</dbReference>
<gene>
    <name evidence="1" type="ORF">C3L33_03350</name>
</gene>
<dbReference type="CDD" id="cd00741">
    <property type="entry name" value="Lipase"/>
    <property type="match status" value="1"/>
</dbReference>
<dbReference type="AlphaFoldDB" id="A0A6A4LZY4"/>
<evidence type="ECO:0000313" key="1">
    <source>
        <dbReference type="EMBL" id="KAE9464733.1"/>
    </source>
</evidence>
<feature type="non-terminal residue" evidence="1">
    <location>
        <position position="1"/>
    </location>
</feature>
<comment type="caution">
    <text evidence="1">The sequence shown here is derived from an EMBL/GenBank/DDBJ whole genome shotgun (WGS) entry which is preliminary data.</text>
</comment>
<dbReference type="Proteomes" id="UP000428333">
    <property type="component" value="Linkage Group LG02"/>
</dbReference>
<dbReference type="SUPFAM" id="SSF53474">
    <property type="entry name" value="alpha/beta-Hydrolases"/>
    <property type="match status" value="1"/>
</dbReference>
<reference evidence="1 2" key="1">
    <citation type="journal article" date="2019" name="Genome Biol. Evol.">
        <title>The Rhododendron genome and chromosomal organization provide insight into shared whole-genome duplications across the heath family (Ericaceae).</title>
        <authorList>
            <person name="Soza V.L."/>
            <person name="Lindsley D."/>
            <person name="Waalkes A."/>
            <person name="Ramage E."/>
            <person name="Patwardhan R.P."/>
            <person name="Burton J.N."/>
            <person name="Adey A."/>
            <person name="Kumar A."/>
            <person name="Qiu R."/>
            <person name="Shendure J."/>
            <person name="Hall B."/>
        </authorList>
    </citation>
    <scope>NUCLEOTIDE SEQUENCE [LARGE SCALE GENOMIC DNA]</scope>
    <source>
        <strain evidence="1">RSF 1966-606</strain>
    </source>
</reference>
<dbReference type="EMBL" id="QEFC01000327">
    <property type="protein sequence ID" value="KAE9464733.1"/>
    <property type="molecule type" value="Genomic_DNA"/>
</dbReference>
<dbReference type="PANTHER" id="PTHR31479:SF4">
    <property type="entry name" value="FUNGAL LIPASE-LIKE DOMAIN-CONTAINING PROTEIN"/>
    <property type="match status" value="1"/>
</dbReference>
<name>A0A6A4LZY4_9ERIC</name>
<organism evidence="1 2">
    <name type="scientific">Rhododendron williamsianum</name>
    <dbReference type="NCBI Taxonomy" id="262921"/>
    <lineage>
        <taxon>Eukaryota</taxon>
        <taxon>Viridiplantae</taxon>
        <taxon>Streptophyta</taxon>
        <taxon>Embryophyta</taxon>
        <taxon>Tracheophyta</taxon>
        <taxon>Spermatophyta</taxon>
        <taxon>Magnoliopsida</taxon>
        <taxon>eudicotyledons</taxon>
        <taxon>Gunneridae</taxon>
        <taxon>Pentapetalae</taxon>
        <taxon>asterids</taxon>
        <taxon>Ericales</taxon>
        <taxon>Ericaceae</taxon>
        <taxon>Ericoideae</taxon>
        <taxon>Rhodoreae</taxon>
        <taxon>Rhododendron</taxon>
    </lineage>
</organism>
<keyword evidence="2" id="KW-1185">Reference proteome</keyword>
<sequence length="454" mass="51353">MFISCDLICNGIFTSTCYCCKHDASDAIIPLASWFHGVSSSRGWSSVRPGTQSYLEESKGAYGLMASARQNFGLSGPLELTFVDWKNPCHRRSVAASLVQGVYILERDRQEKRQGRHALAPPWWKFFNFQLIRILVDNADQSIFGAVYEFRFPPSDDNYQLVQKPPRYIIAFRGTIIKPGSRSQDLKLGLQFVRDRLQQSSRFKLAMEAVQSTVFSAGCTNIWLAGHSLGSAIALLAGKNMVKMGGFIETYLFNPPFPTDPLEQIKNQKLKHGVRWASAITAGVAVALSGHRRRAQIDDSFAGWVPYLFLNPSDPLSAGYIRYFKQREKMTSIAHGAIARFAKQNSSLSGRSQFSVARGRESEASHLLPSAYLIINLSSTKGFNHAHGIHQWWKNMDWDFKLHQFRLLLSTSLRERLLLDLVYDERIMEQASILAKANMNHNKDQFKSKELDMD</sequence>
<protein>
    <submittedName>
        <fullName evidence="1">Uncharacterized protein</fullName>
    </submittedName>
</protein>
<dbReference type="OrthoDB" id="58570at2759"/>